<dbReference type="AlphaFoldDB" id="A0A517YGK1"/>
<dbReference type="SUPFAM" id="SSF51735">
    <property type="entry name" value="NAD(P)-binding Rossmann-fold domains"/>
    <property type="match status" value="1"/>
</dbReference>
<dbReference type="Proteomes" id="UP000315017">
    <property type="component" value="Chromosome"/>
</dbReference>
<proteinExistence type="inferred from homology"/>
<dbReference type="Pfam" id="PF13561">
    <property type="entry name" value="adh_short_C2"/>
    <property type="match status" value="1"/>
</dbReference>
<comment type="similarity">
    <text evidence="1">Belongs to the short-chain dehydrogenases/reductases (SDR) family.</text>
</comment>
<accession>A0A517YGK1</accession>
<organism evidence="3 4">
    <name type="scientific">Anatilimnocola aggregata</name>
    <dbReference type="NCBI Taxonomy" id="2528021"/>
    <lineage>
        <taxon>Bacteria</taxon>
        <taxon>Pseudomonadati</taxon>
        <taxon>Planctomycetota</taxon>
        <taxon>Planctomycetia</taxon>
        <taxon>Pirellulales</taxon>
        <taxon>Pirellulaceae</taxon>
        <taxon>Anatilimnocola</taxon>
    </lineage>
</organism>
<dbReference type="PRINTS" id="PR00081">
    <property type="entry name" value="GDHRDH"/>
</dbReference>
<evidence type="ECO:0000259" key="2">
    <source>
        <dbReference type="SMART" id="SM00822"/>
    </source>
</evidence>
<dbReference type="PANTHER" id="PTHR42760:SF40">
    <property type="entry name" value="3-OXOACYL-[ACYL-CARRIER-PROTEIN] REDUCTASE, CHLOROPLASTIC"/>
    <property type="match status" value="1"/>
</dbReference>
<keyword evidence="4" id="KW-1185">Reference proteome</keyword>
<dbReference type="EC" id="1.1.1.127" evidence="3"/>
<dbReference type="PROSITE" id="PS00061">
    <property type="entry name" value="ADH_SHORT"/>
    <property type="match status" value="1"/>
</dbReference>
<dbReference type="PANTHER" id="PTHR42760">
    <property type="entry name" value="SHORT-CHAIN DEHYDROGENASES/REDUCTASES FAMILY MEMBER"/>
    <property type="match status" value="1"/>
</dbReference>
<dbReference type="SMART" id="SM00822">
    <property type="entry name" value="PKS_KR"/>
    <property type="match status" value="1"/>
</dbReference>
<name>A0A517YGK1_9BACT</name>
<dbReference type="InterPro" id="IPR002347">
    <property type="entry name" value="SDR_fam"/>
</dbReference>
<dbReference type="FunFam" id="3.40.50.720:FF:000084">
    <property type="entry name" value="Short-chain dehydrogenase reductase"/>
    <property type="match status" value="1"/>
</dbReference>
<dbReference type="GO" id="GO:0030497">
    <property type="term" value="P:fatty acid elongation"/>
    <property type="evidence" value="ECO:0007669"/>
    <property type="project" value="TreeGrafter"/>
</dbReference>
<dbReference type="Gene3D" id="3.40.50.720">
    <property type="entry name" value="NAD(P)-binding Rossmann-like Domain"/>
    <property type="match status" value="1"/>
</dbReference>
<dbReference type="InterPro" id="IPR057326">
    <property type="entry name" value="KR_dom"/>
</dbReference>
<dbReference type="KEGG" id="aagg:ETAA8_44650"/>
<dbReference type="OrthoDB" id="9803333at2"/>
<protein>
    <submittedName>
        <fullName evidence="3">2-dehydro-3-deoxy-D-gluconate 5-dehydrogenase</fullName>
        <ecNumber evidence="3">1.1.1.127</ecNumber>
    </submittedName>
</protein>
<dbReference type="PRINTS" id="PR00080">
    <property type="entry name" value="SDRFAMILY"/>
</dbReference>
<evidence type="ECO:0000313" key="3">
    <source>
        <dbReference type="EMBL" id="QDU29356.1"/>
    </source>
</evidence>
<dbReference type="InterPro" id="IPR020904">
    <property type="entry name" value="Sc_DH/Rdtase_CS"/>
</dbReference>
<evidence type="ECO:0000256" key="1">
    <source>
        <dbReference type="ARBA" id="ARBA00006484"/>
    </source>
</evidence>
<gene>
    <name evidence="3" type="primary">kduD_2</name>
    <name evidence="3" type="ORF">ETAA8_44650</name>
</gene>
<reference evidence="3 4" key="1">
    <citation type="submission" date="2019-02" db="EMBL/GenBank/DDBJ databases">
        <title>Deep-cultivation of Planctomycetes and their phenomic and genomic characterization uncovers novel biology.</title>
        <authorList>
            <person name="Wiegand S."/>
            <person name="Jogler M."/>
            <person name="Boedeker C."/>
            <person name="Pinto D."/>
            <person name="Vollmers J."/>
            <person name="Rivas-Marin E."/>
            <person name="Kohn T."/>
            <person name="Peeters S.H."/>
            <person name="Heuer A."/>
            <person name="Rast P."/>
            <person name="Oberbeckmann S."/>
            <person name="Bunk B."/>
            <person name="Jeske O."/>
            <person name="Meyerdierks A."/>
            <person name="Storesund J.E."/>
            <person name="Kallscheuer N."/>
            <person name="Luecker S."/>
            <person name="Lage O.M."/>
            <person name="Pohl T."/>
            <person name="Merkel B.J."/>
            <person name="Hornburger P."/>
            <person name="Mueller R.-W."/>
            <person name="Bruemmer F."/>
            <person name="Labrenz M."/>
            <person name="Spormann A.M."/>
            <person name="Op den Camp H."/>
            <person name="Overmann J."/>
            <person name="Amann R."/>
            <person name="Jetten M.S.M."/>
            <person name="Mascher T."/>
            <person name="Medema M.H."/>
            <person name="Devos D.P."/>
            <person name="Kaster A.-K."/>
            <person name="Ovreas L."/>
            <person name="Rohde M."/>
            <person name="Galperin M.Y."/>
            <person name="Jogler C."/>
        </authorList>
    </citation>
    <scope>NUCLEOTIDE SEQUENCE [LARGE SCALE GENOMIC DNA]</scope>
    <source>
        <strain evidence="3 4">ETA_A8</strain>
    </source>
</reference>
<dbReference type="RefSeq" id="WP_145093048.1">
    <property type="nucleotide sequence ID" value="NZ_CP036274.1"/>
</dbReference>
<dbReference type="GO" id="GO:0047001">
    <property type="term" value="F:2-dehydro-3-deoxy-D-gluconate 5-dehydrogenase activity"/>
    <property type="evidence" value="ECO:0007669"/>
    <property type="project" value="UniProtKB-EC"/>
</dbReference>
<feature type="domain" description="Ketoreductase" evidence="2">
    <location>
        <begin position="11"/>
        <end position="186"/>
    </location>
</feature>
<dbReference type="EMBL" id="CP036274">
    <property type="protein sequence ID" value="QDU29356.1"/>
    <property type="molecule type" value="Genomic_DNA"/>
</dbReference>
<sequence>MKNPENLDSLRTVLITGGTSGIGQAIARAFAAEGCRVIATGVSPAEVAECQREFANQTQLAVKQLDVTDVVAIERLVGSLPRIDVLVNAAGVILRGQEHEPEMFARVIDINLNGAMRMAAACKSRLAESKGCVLNLASMLSFFGSGPAPAYSASKGGIAQLTKSLAISWATEGIRVNALAPGWIETKLTEPLRNDSNRSEKILARTPLGRWGKPEEVAPAAVFLCSPGASFITGVVLPVDGGYLIA</sequence>
<dbReference type="InterPro" id="IPR036291">
    <property type="entry name" value="NAD(P)-bd_dom_sf"/>
</dbReference>
<evidence type="ECO:0000313" key="4">
    <source>
        <dbReference type="Proteomes" id="UP000315017"/>
    </source>
</evidence>
<keyword evidence="3" id="KW-0560">Oxidoreductase</keyword>